<evidence type="ECO:0000256" key="5">
    <source>
        <dbReference type="ARBA" id="ARBA00022679"/>
    </source>
</evidence>
<keyword evidence="15" id="KW-1185">Reference proteome</keyword>
<dbReference type="SUPFAM" id="SSF53335">
    <property type="entry name" value="S-adenosyl-L-methionine-dependent methyltransferases"/>
    <property type="match status" value="1"/>
</dbReference>
<feature type="compositionally biased region" description="Low complexity" evidence="12">
    <location>
        <begin position="16"/>
        <end position="32"/>
    </location>
</feature>
<comment type="function">
    <text evidence="11">Histone methyltransferase that specifically trimethylates histone H3 to form H3K79me3. This methylation is required for telomere silencing and for the pachytene checkpoint during the meiotic cell cycle by allowing the recruitment of RAD9 to double strand breaks. Nucleosomes are preferred as substrate compared to free histone.</text>
</comment>
<feature type="compositionally biased region" description="Low complexity" evidence="12">
    <location>
        <begin position="307"/>
        <end position="327"/>
    </location>
</feature>
<keyword evidence="7 11" id="KW-0156">Chromatin regulator</keyword>
<dbReference type="InterPro" id="IPR030445">
    <property type="entry name" value="H3-K79_meTrfase"/>
</dbReference>
<sequence>MSVQIQPAETDMGFFSSSKSKSSATTSSTTTARVQVTRLVRRKHELLNPAPPVTKPSRSSSLSSSPLSSPLSSPTSTPPPDQKKPKKKRKSHQAGPSTESTKPRISKKMRVDKAPKRASNVNSRASSRSTSNLASSPLEPIFRSRSSRSRSTSTFSSLSLIPARNWACEGDGEPGPSHVSSESVVRNLHKSYKEYFRNPLDPGDRSFEPENSPYVDLEYPNSAATERLKTPAFVFGFTDFLRFSRFILLAPKDKDHYNPIMDLEKTLYTIVDHYLTPSQRALIGNVPSDLLTDTVSPPPSPSPSPPNSTASHASSSSMSSLTSLESSSHNELLQPRVNYCRAIQRAINTKDGPLFLKTMKKINSVLRSFKYPTPPSDLFDPVPRNSLKEQVEAWSTNGGLPHKVLMRIIDENYQRCVGPNIAKLRKYEAFTSKVYGEILPSLVHEILTLTKLNKNALFMDLGSGVGNVVVQAALQTGCKSYGIELVEGPAQVAKEMAEQFKTRCRMWGVTYGDIELEEGDMLESTRVAELLPKADVVLVDNKVFEEKLNEALRPKFLDLKEGAVVISLKPFVSSLNGLNARVTERNVDDISAIFDVTERPYYPGSVSWGNSGGSYYIHRVDRVGYAEIRQKFESTTRGRRNAATAKYVPSKNTDESDWFGQ</sequence>
<evidence type="ECO:0000313" key="14">
    <source>
        <dbReference type="EMBL" id="KAJ4485366.1"/>
    </source>
</evidence>
<evidence type="ECO:0000256" key="6">
    <source>
        <dbReference type="ARBA" id="ARBA00022691"/>
    </source>
</evidence>
<accession>A0A9W9ALB5</accession>
<dbReference type="Proteomes" id="UP001150266">
    <property type="component" value="Unassembled WGS sequence"/>
</dbReference>
<comment type="caution">
    <text evidence="14">The sequence shown here is derived from an EMBL/GenBank/DDBJ whole genome shotgun (WGS) entry which is preliminary data.</text>
</comment>
<evidence type="ECO:0000256" key="9">
    <source>
        <dbReference type="ARBA" id="ARBA00029821"/>
    </source>
</evidence>
<evidence type="ECO:0000256" key="10">
    <source>
        <dbReference type="ARBA" id="ARBA00047770"/>
    </source>
</evidence>
<dbReference type="GO" id="GO:0140956">
    <property type="term" value="F:histone H3K79 trimethyltransferase activity"/>
    <property type="evidence" value="ECO:0007669"/>
    <property type="project" value="UniProtKB-EC"/>
</dbReference>
<dbReference type="InterPro" id="IPR025789">
    <property type="entry name" value="DOT1_dom"/>
</dbReference>
<evidence type="ECO:0000256" key="7">
    <source>
        <dbReference type="ARBA" id="ARBA00022853"/>
    </source>
</evidence>
<feature type="region of interest" description="Disordered" evidence="12">
    <location>
        <begin position="288"/>
        <end position="327"/>
    </location>
</feature>
<keyword evidence="5 11" id="KW-0808">Transferase</keyword>
<evidence type="ECO:0000256" key="2">
    <source>
        <dbReference type="ARBA" id="ARBA00012190"/>
    </source>
</evidence>
<evidence type="ECO:0000256" key="12">
    <source>
        <dbReference type="SAM" id="MobiDB-lite"/>
    </source>
</evidence>
<dbReference type="EC" id="2.1.1.360" evidence="2 11"/>
<dbReference type="Gene3D" id="3.40.50.150">
    <property type="entry name" value="Vaccinia Virus protein VP39"/>
    <property type="match status" value="1"/>
</dbReference>
<dbReference type="FunFam" id="3.40.50.150:FF:000033">
    <property type="entry name" value="Histone-lysine N-methyltransferase, H3 lysine-79 specific"/>
    <property type="match status" value="1"/>
</dbReference>
<feature type="domain" description="DOT1" evidence="13">
    <location>
        <begin position="298"/>
        <end position="633"/>
    </location>
</feature>
<dbReference type="OrthoDB" id="443402at2759"/>
<dbReference type="GO" id="GO:0006281">
    <property type="term" value="P:DNA repair"/>
    <property type="evidence" value="ECO:0007669"/>
    <property type="project" value="TreeGrafter"/>
</dbReference>
<dbReference type="GO" id="GO:0032259">
    <property type="term" value="P:methylation"/>
    <property type="evidence" value="ECO:0007669"/>
    <property type="project" value="UniProtKB-KW"/>
</dbReference>
<comment type="miscellaneous">
    <text evidence="11">In contrast to other lysine histone methyltransferases, it does not contain a SET domain, suggesting the existence of another mechanism for methylation of lysine residues of histones.</text>
</comment>
<feature type="region of interest" description="Disordered" evidence="12">
    <location>
        <begin position="637"/>
        <end position="661"/>
    </location>
</feature>
<comment type="catalytic activity">
    <reaction evidence="10 11">
        <text>L-lysyl(79)-[histone H3] + 3 S-adenosyl-L-methionine = N(6),N(6),N(6)-trimethyl-L-lysyl(79)-[histone H3] + 3 S-adenosyl-L-homocysteine + 3 H(+)</text>
        <dbReference type="Rhea" id="RHEA:60328"/>
        <dbReference type="Rhea" id="RHEA-COMP:15549"/>
        <dbReference type="Rhea" id="RHEA-COMP:15552"/>
        <dbReference type="ChEBI" id="CHEBI:15378"/>
        <dbReference type="ChEBI" id="CHEBI:29969"/>
        <dbReference type="ChEBI" id="CHEBI:57856"/>
        <dbReference type="ChEBI" id="CHEBI:59789"/>
        <dbReference type="ChEBI" id="CHEBI:61961"/>
        <dbReference type="EC" id="2.1.1.360"/>
    </reaction>
</comment>
<feature type="compositionally biased region" description="Low complexity" evidence="12">
    <location>
        <begin position="55"/>
        <end position="75"/>
    </location>
</feature>
<evidence type="ECO:0000256" key="11">
    <source>
        <dbReference type="RuleBase" id="RU271113"/>
    </source>
</evidence>
<dbReference type="AlphaFoldDB" id="A0A9W9ALB5"/>
<comment type="activity regulation">
    <text evidence="11">Ubiquitination of histone H2B to form H2BK123ub1 is required for efficient DOT1 methyltransferase activity on histone H3.</text>
</comment>
<dbReference type="EMBL" id="JAOTPV010000003">
    <property type="protein sequence ID" value="KAJ4485366.1"/>
    <property type="molecule type" value="Genomic_DNA"/>
</dbReference>
<comment type="similarity">
    <text evidence="11">Belongs to the class I-like SAM-binding methyltransferase superfamily. DOT1 family.</text>
</comment>
<keyword evidence="4 11" id="KW-0489">Methyltransferase</keyword>
<keyword evidence="8 11" id="KW-0539">Nucleus</keyword>
<evidence type="ECO:0000256" key="3">
    <source>
        <dbReference type="ARBA" id="ARBA00020987"/>
    </source>
</evidence>
<feature type="region of interest" description="Disordered" evidence="12">
    <location>
        <begin position="1"/>
        <end position="149"/>
    </location>
</feature>
<evidence type="ECO:0000313" key="15">
    <source>
        <dbReference type="Proteomes" id="UP001150266"/>
    </source>
</evidence>
<comment type="subcellular location">
    <subcellularLocation>
        <location evidence="1 11">Nucleus</location>
    </subcellularLocation>
</comment>
<dbReference type="CDD" id="cd02440">
    <property type="entry name" value="AdoMet_MTases"/>
    <property type="match status" value="1"/>
</dbReference>
<evidence type="ECO:0000256" key="4">
    <source>
        <dbReference type="ARBA" id="ARBA00022603"/>
    </source>
</evidence>
<dbReference type="PANTHER" id="PTHR21451">
    <property type="entry name" value="HISTONE H3 METHYLTRANSFERASE"/>
    <property type="match status" value="1"/>
</dbReference>
<organism evidence="14 15">
    <name type="scientific">Lentinula aciculospora</name>
    <dbReference type="NCBI Taxonomy" id="153920"/>
    <lineage>
        <taxon>Eukaryota</taxon>
        <taxon>Fungi</taxon>
        <taxon>Dikarya</taxon>
        <taxon>Basidiomycota</taxon>
        <taxon>Agaricomycotina</taxon>
        <taxon>Agaricomycetes</taxon>
        <taxon>Agaricomycetidae</taxon>
        <taxon>Agaricales</taxon>
        <taxon>Marasmiineae</taxon>
        <taxon>Omphalotaceae</taxon>
        <taxon>Lentinula</taxon>
    </lineage>
</organism>
<evidence type="ECO:0000256" key="1">
    <source>
        <dbReference type="ARBA" id="ARBA00004123"/>
    </source>
</evidence>
<dbReference type="PROSITE" id="PS51569">
    <property type="entry name" value="DOT1"/>
    <property type="match status" value="1"/>
</dbReference>
<proteinExistence type="inferred from homology"/>
<evidence type="ECO:0000256" key="8">
    <source>
        <dbReference type="ARBA" id="ARBA00023242"/>
    </source>
</evidence>
<evidence type="ECO:0000259" key="13">
    <source>
        <dbReference type="PROSITE" id="PS51569"/>
    </source>
</evidence>
<dbReference type="PANTHER" id="PTHR21451:SF0">
    <property type="entry name" value="HISTONE-LYSINE N-METHYLTRANSFERASE, H3 LYSINE-79 SPECIFIC"/>
    <property type="match status" value="1"/>
</dbReference>
<reference evidence="14" key="1">
    <citation type="submission" date="2022-08" db="EMBL/GenBank/DDBJ databases">
        <title>A Global Phylogenomic Analysis of the Shiitake Genus Lentinula.</title>
        <authorList>
            <consortium name="DOE Joint Genome Institute"/>
            <person name="Sierra-Patev S."/>
            <person name="Min B."/>
            <person name="Naranjo-Ortiz M."/>
            <person name="Looney B."/>
            <person name="Konkel Z."/>
            <person name="Slot J.C."/>
            <person name="Sakamoto Y."/>
            <person name="Steenwyk J.L."/>
            <person name="Rokas A."/>
            <person name="Carro J."/>
            <person name="Camarero S."/>
            <person name="Ferreira P."/>
            <person name="Molpeceres G."/>
            <person name="Ruiz-Duenas F.J."/>
            <person name="Serrano A."/>
            <person name="Henrissat B."/>
            <person name="Drula E."/>
            <person name="Hughes K.W."/>
            <person name="Mata J.L."/>
            <person name="Ishikawa N.K."/>
            <person name="Vargas-Isla R."/>
            <person name="Ushijima S."/>
            <person name="Smith C.A."/>
            <person name="Ahrendt S."/>
            <person name="Andreopoulos W."/>
            <person name="He G."/>
            <person name="Labutti K."/>
            <person name="Lipzen A."/>
            <person name="Ng V."/>
            <person name="Riley R."/>
            <person name="Sandor L."/>
            <person name="Barry K."/>
            <person name="Martinez A.T."/>
            <person name="Xiao Y."/>
            <person name="Gibbons J.G."/>
            <person name="Terashima K."/>
            <person name="Grigoriev I.V."/>
            <person name="Hibbett D.S."/>
        </authorList>
    </citation>
    <scope>NUCLEOTIDE SEQUENCE</scope>
    <source>
        <strain evidence="14">JLM2183</strain>
    </source>
</reference>
<dbReference type="GO" id="GO:0005634">
    <property type="term" value="C:nucleus"/>
    <property type="evidence" value="ECO:0007669"/>
    <property type="project" value="UniProtKB-SubCell"/>
</dbReference>
<protein>
    <recommendedName>
        <fullName evidence="3 11">Histone-lysine N-methyltransferase, H3 lysine-79 specific</fullName>
        <ecNumber evidence="2 11">2.1.1.360</ecNumber>
    </recommendedName>
    <alternativeName>
        <fullName evidence="9 11">Histone H3-K79 methyltransferase</fullName>
    </alternativeName>
</protein>
<feature type="compositionally biased region" description="Pro residues" evidence="12">
    <location>
        <begin position="296"/>
        <end position="306"/>
    </location>
</feature>
<feature type="compositionally biased region" description="Low complexity" evidence="12">
    <location>
        <begin position="117"/>
        <end position="136"/>
    </location>
</feature>
<dbReference type="Pfam" id="PF08123">
    <property type="entry name" value="DOT1"/>
    <property type="match status" value="1"/>
</dbReference>
<dbReference type="InterPro" id="IPR029063">
    <property type="entry name" value="SAM-dependent_MTases_sf"/>
</dbReference>
<dbReference type="GO" id="GO:0000077">
    <property type="term" value="P:DNA damage checkpoint signaling"/>
    <property type="evidence" value="ECO:0007669"/>
    <property type="project" value="TreeGrafter"/>
</dbReference>
<gene>
    <name evidence="14" type="ORF">J3R30DRAFT_3696706</name>
</gene>
<name>A0A9W9ALB5_9AGAR</name>
<keyword evidence="6 11" id="KW-0949">S-adenosyl-L-methionine</keyword>